<evidence type="ECO:0000313" key="1">
    <source>
        <dbReference type="EMBL" id="BCM87901.1"/>
    </source>
</evidence>
<proteinExistence type="predicted"/>
<accession>A0A8H9CAK2</accession>
<organism evidence="1 2">
    <name type="scientific">Methylobacterium indicum</name>
    <dbReference type="NCBI Taxonomy" id="1775910"/>
    <lineage>
        <taxon>Bacteria</taxon>
        <taxon>Pseudomonadati</taxon>
        <taxon>Pseudomonadota</taxon>
        <taxon>Alphaproteobacteria</taxon>
        <taxon>Hyphomicrobiales</taxon>
        <taxon>Methylobacteriaceae</taxon>
        <taxon>Methylobacterium</taxon>
    </lineage>
</organism>
<dbReference type="EMBL" id="AP024147">
    <property type="protein sequence ID" value="BCM87901.1"/>
    <property type="molecule type" value="Genomic_DNA"/>
</dbReference>
<geneLocation type="plasmid" evidence="1 2">
    <name>pVL1_2</name>
</geneLocation>
<dbReference type="KEGG" id="mind:mvi_63620"/>
<sequence length="447" mass="47415">MSSLYNLPPELDISKDETFSKDRLDQAFAYLVQRLLVLDSFRPSWEEQLSLFQTIGLTRLDDALRPVYEDLVSITQLGVMFTASSKTATVLGTGLKTFTISDADKTRFAAAGYLSIQDVSIPENTMFGLLQSYDRVSGQLSILVDQFVGDEGATIANWRISAAASPNVLTTAHQVGAYTQAEVDGLLATLRAAVNTVIADKANKVSPALTGTPTAPTVTDLGATGPQIATLGFVQSIAAALDANIRSGAPSNLNTIARLAQALGNDPQFAATMASALAGKLSVGPQTLSEDQKNQARANIFAQSHLGFSPVQQGGGANQGGNKIYLGWGNDAKLRAQVDYLDLGRVWTDNAIWSSLDQSGFIQFPNGFMIQWGQTVVTLGPDNTGTLTYSSWFPGGSAFTAVVTNANPAANGALPIVENVAFNGTRVRYPGQGQGASMQLNYVVFGR</sequence>
<reference evidence="1" key="1">
    <citation type="submission" date="2020-11" db="EMBL/GenBank/DDBJ databases">
        <title>Complete genome sequence of a novel pathogenic Methylobacterium strain isolated from rice in Vietnam.</title>
        <authorList>
            <person name="Lai K."/>
            <person name="Okazaki S."/>
            <person name="Higashi K."/>
            <person name="Mori H."/>
            <person name="Toyoda A."/>
            <person name="Kurokawa K."/>
        </authorList>
    </citation>
    <scope>NUCLEOTIDE SEQUENCE</scope>
    <source>
        <strain evidence="1">VL1</strain>
        <plasmid evidence="1">pVL1_2</plasmid>
    </source>
</reference>
<dbReference type="RefSeq" id="WP_207183912.1">
    <property type="nucleotide sequence ID" value="NZ_AP024147.1"/>
</dbReference>
<dbReference type="Proteomes" id="UP000663508">
    <property type="component" value="Plasmid pVL1_2"/>
</dbReference>
<keyword evidence="1" id="KW-0614">Plasmid</keyword>
<protein>
    <recommendedName>
        <fullName evidence="3">Bacteriophage tail fiber protein</fullName>
    </recommendedName>
</protein>
<name>A0A8H9CAK2_9HYPH</name>
<gene>
    <name evidence="1" type="ORF">mvi_63620</name>
</gene>
<evidence type="ECO:0008006" key="3">
    <source>
        <dbReference type="Google" id="ProtNLM"/>
    </source>
</evidence>
<dbReference type="AlphaFoldDB" id="A0A8H9CAK2"/>
<evidence type="ECO:0000313" key="2">
    <source>
        <dbReference type="Proteomes" id="UP000663508"/>
    </source>
</evidence>
<dbReference type="Gene3D" id="2.60.40.3940">
    <property type="match status" value="1"/>
</dbReference>